<accession>F0ZNE7</accession>
<feature type="compositionally biased region" description="Basic and acidic residues" evidence="1">
    <location>
        <begin position="169"/>
        <end position="179"/>
    </location>
</feature>
<evidence type="ECO:0000313" key="2">
    <source>
        <dbReference type="EMBL" id="EGC34517.1"/>
    </source>
</evidence>
<feature type="compositionally biased region" description="Polar residues" evidence="1">
    <location>
        <begin position="43"/>
        <end position="68"/>
    </location>
</feature>
<dbReference type="eggNOG" id="ENOG502RDE2">
    <property type="taxonomic scope" value="Eukaryota"/>
</dbReference>
<dbReference type="InParanoid" id="F0ZNE7"/>
<dbReference type="GO" id="GO:0005886">
    <property type="term" value="C:plasma membrane"/>
    <property type="evidence" value="ECO:0007669"/>
    <property type="project" value="EnsemblProtists"/>
</dbReference>
<dbReference type="GO" id="GO:0051017">
    <property type="term" value="P:actin filament bundle assembly"/>
    <property type="evidence" value="ECO:0007669"/>
    <property type="project" value="EnsemblProtists"/>
</dbReference>
<sequence>MYSPEDLEFREQQRLSKALQGKLGSQTHHSSSRKSWAPVQTKPVHQTPVNTATTQLGSISISDSNPNVDTTSIYPGAIVEEKVKLQEAQRLKKMGLATDENDHISSSSSSSSLNSSTSSMTKSTSNHNIAKETSSSNLLQYQSPTRVAGSISSENLVDNTSIKNNVDSHTSDEKMKQEAKRLERWGLKINTPSTPSPSTTSPAATTPAAPITPTEQSIPTSPFTTSAAVSVNSTHSNLSTASTQQFLDRVVLSAKSVKQIIQKKTSNRDITIAILMDLVKESANFGMNLSADTSMSFEISQNAGKLAGAVNELVKDSNHDNKIYDEILQILGLLYLAVVAN</sequence>
<organism evidence="2 3">
    <name type="scientific">Dictyostelium purpureum</name>
    <name type="common">Slime mold</name>
    <dbReference type="NCBI Taxonomy" id="5786"/>
    <lineage>
        <taxon>Eukaryota</taxon>
        <taxon>Amoebozoa</taxon>
        <taxon>Evosea</taxon>
        <taxon>Eumycetozoa</taxon>
        <taxon>Dictyostelia</taxon>
        <taxon>Dictyosteliales</taxon>
        <taxon>Dictyosteliaceae</taxon>
        <taxon>Dictyostelium</taxon>
    </lineage>
</organism>
<protein>
    <recommendedName>
        <fullName evidence="4">Dynacortin</fullName>
    </recommendedName>
</protein>
<feature type="compositionally biased region" description="Low complexity" evidence="1">
    <location>
        <begin position="105"/>
        <end position="125"/>
    </location>
</feature>
<dbReference type="STRING" id="5786.F0ZNE7"/>
<feature type="region of interest" description="Disordered" evidence="1">
    <location>
        <begin position="95"/>
        <end position="154"/>
    </location>
</feature>
<dbReference type="GeneID" id="10499635"/>
<dbReference type="AlphaFoldDB" id="F0ZNE7"/>
<dbReference type="RefSeq" id="XP_003288953.1">
    <property type="nucleotide sequence ID" value="XM_003288905.1"/>
</dbReference>
<feature type="compositionally biased region" description="Polar residues" evidence="1">
    <location>
        <begin position="126"/>
        <end position="154"/>
    </location>
</feature>
<dbReference type="EMBL" id="GL871094">
    <property type="protein sequence ID" value="EGC34517.1"/>
    <property type="molecule type" value="Genomic_DNA"/>
</dbReference>
<dbReference type="GO" id="GO:0000281">
    <property type="term" value="P:mitotic cytokinesis"/>
    <property type="evidence" value="ECO:0007669"/>
    <property type="project" value="EnsemblProtists"/>
</dbReference>
<dbReference type="GO" id="GO:0051015">
    <property type="term" value="F:actin filament binding"/>
    <property type="evidence" value="ECO:0007669"/>
    <property type="project" value="EnsemblProtists"/>
</dbReference>
<keyword evidence="3" id="KW-1185">Reference proteome</keyword>
<dbReference type="OMA" id="RWGLKIN"/>
<feature type="region of interest" description="Disordered" evidence="1">
    <location>
        <begin position="17"/>
        <end position="68"/>
    </location>
</feature>
<dbReference type="FunCoup" id="F0ZNE7">
    <property type="interactions" value="539"/>
</dbReference>
<evidence type="ECO:0008006" key="4">
    <source>
        <dbReference type="Google" id="ProtNLM"/>
    </source>
</evidence>
<reference evidence="3" key="1">
    <citation type="journal article" date="2011" name="Genome Biol.">
        <title>Comparative genomics of the social amoebae Dictyostelium discoideum and Dictyostelium purpureum.</title>
        <authorList>
            <consortium name="US DOE Joint Genome Institute (JGI-PGF)"/>
            <person name="Sucgang R."/>
            <person name="Kuo A."/>
            <person name="Tian X."/>
            <person name="Salerno W."/>
            <person name="Parikh A."/>
            <person name="Feasley C.L."/>
            <person name="Dalin E."/>
            <person name="Tu H."/>
            <person name="Huang E."/>
            <person name="Barry K."/>
            <person name="Lindquist E."/>
            <person name="Shapiro H."/>
            <person name="Bruce D."/>
            <person name="Schmutz J."/>
            <person name="Salamov A."/>
            <person name="Fey P."/>
            <person name="Gaudet P."/>
            <person name="Anjard C."/>
            <person name="Babu M.M."/>
            <person name="Basu S."/>
            <person name="Bushmanova Y."/>
            <person name="van der Wel H."/>
            <person name="Katoh-Kurasawa M."/>
            <person name="Dinh C."/>
            <person name="Coutinho P.M."/>
            <person name="Saito T."/>
            <person name="Elias M."/>
            <person name="Schaap P."/>
            <person name="Kay R.R."/>
            <person name="Henrissat B."/>
            <person name="Eichinger L."/>
            <person name="Rivero F."/>
            <person name="Putnam N.H."/>
            <person name="West C.M."/>
            <person name="Loomis W.F."/>
            <person name="Chisholm R.L."/>
            <person name="Shaulsky G."/>
            <person name="Strassmann J.E."/>
            <person name="Queller D.C."/>
            <person name="Kuspa A."/>
            <person name="Grigoriev I.V."/>
        </authorList>
    </citation>
    <scope>NUCLEOTIDE SEQUENCE [LARGE SCALE GENOMIC DNA]</scope>
    <source>
        <strain evidence="3">QSDP1</strain>
    </source>
</reference>
<evidence type="ECO:0000313" key="3">
    <source>
        <dbReference type="Proteomes" id="UP000001064"/>
    </source>
</evidence>
<feature type="region of interest" description="Disordered" evidence="1">
    <location>
        <begin position="160"/>
        <end position="179"/>
    </location>
</feature>
<dbReference type="GO" id="GO:0043327">
    <property type="term" value="P:chemotaxis to cAMP"/>
    <property type="evidence" value="ECO:0007669"/>
    <property type="project" value="EnsemblProtists"/>
</dbReference>
<evidence type="ECO:0000256" key="1">
    <source>
        <dbReference type="SAM" id="MobiDB-lite"/>
    </source>
</evidence>
<dbReference type="GO" id="GO:1903664">
    <property type="term" value="P:regulation of asexual reproduction"/>
    <property type="evidence" value="ECO:0007669"/>
    <property type="project" value="EnsemblProtists"/>
</dbReference>
<proteinExistence type="predicted"/>
<feature type="region of interest" description="Disordered" evidence="1">
    <location>
        <begin position="184"/>
        <end position="219"/>
    </location>
</feature>
<dbReference type="Proteomes" id="UP000001064">
    <property type="component" value="Unassembled WGS sequence"/>
</dbReference>
<dbReference type="GO" id="GO:0030866">
    <property type="term" value="P:cortical actin cytoskeleton organization"/>
    <property type="evidence" value="ECO:0007669"/>
    <property type="project" value="EnsemblProtists"/>
</dbReference>
<dbReference type="GO" id="GO:0005938">
    <property type="term" value="C:cell cortex"/>
    <property type="evidence" value="ECO:0007669"/>
    <property type="project" value="EnsemblProtists"/>
</dbReference>
<dbReference type="GO" id="GO:0005829">
    <property type="term" value="C:cytosol"/>
    <property type="evidence" value="ECO:0007669"/>
    <property type="project" value="EnsemblProtists"/>
</dbReference>
<dbReference type="OrthoDB" id="18032at2759"/>
<dbReference type="KEGG" id="dpp:DICPUDRAFT_92199"/>
<dbReference type="GO" id="GO:0042802">
    <property type="term" value="F:identical protein binding"/>
    <property type="evidence" value="ECO:0007669"/>
    <property type="project" value="EnsemblProtists"/>
</dbReference>
<dbReference type="GO" id="GO:0031252">
    <property type="term" value="C:cell leading edge"/>
    <property type="evidence" value="ECO:0007669"/>
    <property type="project" value="EnsemblProtists"/>
</dbReference>
<gene>
    <name evidence="2" type="ORF">DICPUDRAFT_92199</name>
</gene>
<feature type="compositionally biased region" description="Low complexity" evidence="1">
    <location>
        <begin position="191"/>
        <end position="214"/>
    </location>
</feature>
<dbReference type="GO" id="GO:0031143">
    <property type="term" value="C:pseudopodium"/>
    <property type="evidence" value="ECO:0007669"/>
    <property type="project" value="EnsemblProtists"/>
</dbReference>
<dbReference type="VEuPathDB" id="AmoebaDB:DICPUDRAFT_92199"/>
<dbReference type="GO" id="GO:0046580">
    <property type="term" value="P:negative regulation of Ras protein signal transduction"/>
    <property type="evidence" value="ECO:0007669"/>
    <property type="project" value="EnsemblProtists"/>
</dbReference>
<name>F0ZNE7_DICPU</name>